<dbReference type="InterPro" id="IPR047242">
    <property type="entry name" value="CDC5L/Cef1"/>
</dbReference>
<protein>
    <submittedName>
        <fullName evidence="5">Pre-mRNA-splicing factor CEF1</fullName>
    </submittedName>
</protein>
<evidence type="ECO:0000256" key="2">
    <source>
        <dbReference type="ARBA" id="ARBA00023242"/>
    </source>
</evidence>
<evidence type="ECO:0000259" key="4">
    <source>
        <dbReference type="Pfam" id="PF11831"/>
    </source>
</evidence>
<feature type="compositionally biased region" description="Low complexity" evidence="3">
    <location>
        <begin position="415"/>
        <end position="429"/>
    </location>
</feature>
<feature type="region of interest" description="Disordered" evidence="3">
    <location>
        <begin position="588"/>
        <end position="610"/>
    </location>
</feature>
<dbReference type="GO" id="GO:0005681">
    <property type="term" value="C:spliceosomal complex"/>
    <property type="evidence" value="ECO:0007669"/>
    <property type="project" value="TreeGrafter"/>
</dbReference>
<dbReference type="GO" id="GO:0000398">
    <property type="term" value="P:mRNA splicing, via spliceosome"/>
    <property type="evidence" value="ECO:0007669"/>
    <property type="project" value="InterPro"/>
</dbReference>
<reference evidence="6" key="1">
    <citation type="submission" date="2017-01" db="EMBL/GenBank/DDBJ databases">
        <authorList>
            <person name="Wang Y."/>
            <person name="White M."/>
            <person name="Kvist S."/>
            <person name="Moncalvo J.-M."/>
        </authorList>
    </citation>
    <scope>NUCLEOTIDE SEQUENCE [LARGE SCALE GENOMIC DNA]</scope>
    <source>
        <strain evidence="6">COL-18-3</strain>
    </source>
</reference>
<dbReference type="PANTHER" id="PTHR45885">
    <property type="entry name" value="CELL DIVISION CYCLE 5-LIKE PROTEIN"/>
    <property type="match status" value="1"/>
</dbReference>
<feature type="region of interest" description="Disordered" evidence="3">
    <location>
        <begin position="45"/>
        <end position="112"/>
    </location>
</feature>
<keyword evidence="2" id="KW-0539">Nucleus</keyword>
<dbReference type="GO" id="GO:0000974">
    <property type="term" value="C:Prp19 complex"/>
    <property type="evidence" value="ECO:0007669"/>
    <property type="project" value="InterPro"/>
</dbReference>
<feature type="region of interest" description="Disordered" evidence="3">
    <location>
        <begin position="381"/>
        <end position="429"/>
    </location>
</feature>
<feature type="compositionally biased region" description="Low complexity" evidence="3">
    <location>
        <begin position="272"/>
        <end position="283"/>
    </location>
</feature>
<accession>A0A1R1PE66</accession>
<dbReference type="Proteomes" id="UP000188320">
    <property type="component" value="Unassembled WGS sequence"/>
</dbReference>
<organism evidence="5 6">
    <name type="scientific">Zancudomyces culisetae</name>
    <name type="common">Gut fungus</name>
    <name type="synonym">Smittium culisetae</name>
    <dbReference type="NCBI Taxonomy" id="1213189"/>
    <lineage>
        <taxon>Eukaryota</taxon>
        <taxon>Fungi</taxon>
        <taxon>Fungi incertae sedis</taxon>
        <taxon>Zoopagomycota</taxon>
        <taxon>Kickxellomycotina</taxon>
        <taxon>Harpellomycetes</taxon>
        <taxon>Harpellales</taxon>
        <taxon>Legeriomycetaceae</taxon>
        <taxon>Zancudomyces</taxon>
    </lineage>
</organism>
<evidence type="ECO:0000256" key="3">
    <source>
        <dbReference type="SAM" id="MobiDB-lite"/>
    </source>
</evidence>
<evidence type="ECO:0000256" key="1">
    <source>
        <dbReference type="ARBA" id="ARBA00023125"/>
    </source>
</evidence>
<proteinExistence type="predicted"/>
<feature type="compositionally biased region" description="Basic and acidic residues" evidence="3">
    <location>
        <begin position="97"/>
        <end position="112"/>
    </location>
</feature>
<dbReference type="GO" id="GO:0003677">
    <property type="term" value="F:DNA binding"/>
    <property type="evidence" value="ECO:0007669"/>
    <property type="project" value="UniProtKB-KW"/>
</dbReference>
<dbReference type="AlphaFoldDB" id="A0A1R1PE66"/>
<feature type="compositionally biased region" description="Polar residues" evidence="3">
    <location>
        <begin position="163"/>
        <end position="176"/>
    </location>
</feature>
<feature type="region of interest" description="Disordered" evidence="3">
    <location>
        <begin position="251"/>
        <end position="307"/>
    </location>
</feature>
<dbReference type="Pfam" id="PF11831">
    <property type="entry name" value="Myb_Cef"/>
    <property type="match status" value="1"/>
</dbReference>
<dbReference type="InterPro" id="IPR021786">
    <property type="entry name" value="Cdc5p/Cef1_C"/>
</dbReference>
<keyword evidence="1" id="KW-0238">DNA-binding</keyword>
<gene>
    <name evidence="5" type="ORF">AX774_g7317</name>
</gene>
<evidence type="ECO:0000313" key="6">
    <source>
        <dbReference type="Proteomes" id="UP000188320"/>
    </source>
</evidence>
<name>A0A1R1PE66_ZANCU</name>
<dbReference type="OrthoDB" id="1410009at2759"/>
<feature type="region of interest" description="Disordered" evidence="3">
    <location>
        <begin position="163"/>
        <end position="191"/>
    </location>
</feature>
<feature type="compositionally biased region" description="Polar residues" evidence="3">
    <location>
        <begin position="259"/>
        <end position="271"/>
    </location>
</feature>
<sequence>EQLAHTLARKKARKRGNVLVDYNRDIPFAKAPLPGFYDTNEELIKDSKSSTSRSRGSASGSVSLSEVEEKKKWELEQELEEQQDAEKGKGKAKGKGKGKEKAKERDEQERQERAMAYLQAKLNKQAVEKEQLDRLYNRPRLDLPAPQVSDTEMETIVKLAQQGESAQQLVGSGSNQKNEEEENSDIGGSSNVAGNLLLGSYSKKAKVDQILSSAQKVDKNTVMVEAMNLVGLTAQQTPLLGEENTPLHTQLGTGYTGITPRSSVTQTPSYLSTSTVSTTDAVSGQRRESSQQTPSVRDEFGLNTPRQSATSYLQTKKNPSLMISRALMNLPKPKNQFEIIVPHSEDEQSGDSQTMQVDGNDYGNSEQDMEIVHKQQLAKQRKLEQQIQNRRSTPIKRGLPRPSIFQSLIPDTNTGSHSSKVNSSSGAGSVDDVARDLLQKFSSIQQLQQQQQQQSNAKVRTTADGNDVALRMIDAEMALLVANDCTVSSEPSFSTNSQFGNLDVFEDKELQAARGLITEQLATEYPNTSDFSNSHTHSTIGSTADIEENKKLLASRQKTMIEMAQQANKLEKKLHVVLGGYERLSQQKASSSFSNTNTNTNSANNNNNNNGGGKLYELFNLYENTVMQLRSFHALHTNELNVGIPVRVADLTERVQQLAHTERTLQQRYADLLSTRNGLLE</sequence>
<feature type="compositionally biased region" description="Low complexity" evidence="3">
    <location>
        <begin position="49"/>
        <end position="65"/>
    </location>
</feature>
<evidence type="ECO:0000313" key="5">
    <source>
        <dbReference type="EMBL" id="OMH79267.1"/>
    </source>
</evidence>
<keyword evidence="6" id="KW-1185">Reference proteome</keyword>
<feature type="domain" description="Pre-mRNA splicing factor component Cdc5p/Cef1 C-terminal" evidence="4">
    <location>
        <begin position="245"/>
        <end position="406"/>
    </location>
</feature>
<comment type="caution">
    <text evidence="5">The sequence shown here is derived from an EMBL/GenBank/DDBJ whole genome shotgun (WGS) entry which is preliminary data.</text>
</comment>
<feature type="compositionally biased region" description="Polar residues" evidence="3">
    <location>
        <begin position="404"/>
        <end position="414"/>
    </location>
</feature>
<feature type="compositionally biased region" description="Low complexity" evidence="3">
    <location>
        <begin position="590"/>
        <end position="609"/>
    </location>
</feature>
<feature type="non-terminal residue" evidence="5">
    <location>
        <position position="1"/>
    </location>
</feature>
<dbReference type="EMBL" id="LSSK01001611">
    <property type="protein sequence ID" value="OMH79267.1"/>
    <property type="molecule type" value="Genomic_DNA"/>
</dbReference>
<dbReference type="PANTHER" id="PTHR45885:SF1">
    <property type="entry name" value="CELL DIVISION CYCLE 5-LIKE PROTEIN"/>
    <property type="match status" value="1"/>
</dbReference>